<name>A0A316V0E9_9BASI</name>
<comment type="function">
    <text evidence="1 10">Involved in cell fusion during mating by stabilizing the plasma membrane fusion event.</text>
</comment>
<keyword evidence="7 10" id="KW-1133">Transmembrane helix</keyword>
<evidence type="ECO:0000256" key="2">
    <source>
        <dbReference type="ARBA" id="ARBA00004651"/>
    </source>
</evidence>
<gene>
    <name evidence="12" type="ORF">BDZ90DRAFT_3151</name>
</gene>
<organism evidence="12 13">
    <name type="scientific">Jaminaea rosea</name>
    <dbReference type="NCBI Taxonomy" id="1569628"/>
    <lineage>
        <taxon>Eukaryota</taxon>
        <taxon>Fungi</taxon>
        <taxon>Dikarya</taxon>
        <taxon>Basidiomycota</taxon>
        <taxon>Ustilaginomycotina</taxon>
        <taxon>Exobasidiomycetes</taxon>
        <taxon>Microstromatales</taxon>
        <taxon>Microstromatales incertae sedis</taxon>
        <taxon>Jaminaea</taxon>
    </lineage>
</organism>
<evidence type="ECO:0000256" key="4">
    <source>
        <dbReference type="ARBA" id="ARBA00022475"/>
    </source>
</evidence>
<feature type="transmembrane region" description="Helical" evidence="10">
    <location>
        <begin position="346"/>
        <end position="367"/>
    </location>
</feature>
<comment type="subcellular location">
    <subcellularLocation>
        <location evidence="2 10">Cell membrane</location>
        <topology evidence="2 10">Multi-pass membrane protein</topology>
    </subcellularLocation>
</comment>
<feature type="region of interest" description="Disordered" evidence="11">
    <location>
        <begin position="751"/>
        <end position="818"/>
    </location>
</feature>
<dbReference type="PANTHER" id="PTHR31030">
    <property type="entry name" value="PLASMA MEMBRANE FUSION PROTEIN PRM1"/>
    <property type="match status" value="1"/>
</dbReference>
<dbReference type="InterPro" id="IPR026777">
    <property type="entry name" value="PRM1"/>
</dbReference>
<feature type="compositionally biased region" description="Basic and acidic residues" evidence="11">
    <location>
        <begin position="754"/>
        <end position="780"/>
    </location>
</feature>
<keyword evidence="6 10" id="KW-0184">Conjugation</keyword>
<feature type="region of interest" description="Disordered" evidence="11">
    <location>
        <begin position="678"/>
        <end position="721"/>
    </location>
</feature>
<dbReference type="GO" id="GO:0043332">
    <property type="term" value="C:mating projection tip"/>
    <property type="evidence" value="ECO:0007669"/>
    <property type="project" value="UniProtKB-UniRule"/>
</dbReference>
<keyword evidence="9" id="KW-0325">Glycoprotein</keyword>
<protein>
    <recommendedName>
        <fullName evidence="10">Plasma membrane fusion protein PRM1</fullName>
    </recommendedName>
</protein>
<keyword evidence="13" id="KW-1185">Reference proteome</keyword>
<evidence type="ECO:0000256" key="5">
    <source>
        <dbReference type="ARBA" id="ARBA00022692"/>
    </source>
</evidence>
<evidence type="ECO:0000313" key="12">
    <source>
        <dbReference type="EMBL" id="PWN30031.1"/>
    </source>
</evidence>
<dbReference type="GO" id="GO:0005886">
    <property type="term" value="C:plasma membrane"/>
    <property type="evidence" value="ECO:0007669"/>
    <property type="project" value="UniProtKB-SubCell"/>
</dbReference>
<feature type="region of interest" description="Disordered" evidence="11">
    <location>
        <begin position="1"/>
        <end position="38"/>
    </location>
</feature>
<evidence type="ECO:0000256" key="6">
    <source>
        <dbReference type="ARBA" id="ARBA00022971"/>
    </source>
</evidence>
<keyword evidence="5 10" id="KW-0812">Transmembrane</keyword>
<evidence type="ECO:0000256" key="9">
    <source>
        <dbReference type="ARBA" id="ARBA00023180"/>
    </source>
</evidence>
<feature type="compositionally biased region" description="Low complexity" evidence="11">
    <location>
        <begin position="799"/>
        <end position="810"/>
    </location>
</feature>
<reference evidence="12 13" key="1">
    <citation type="journal article" date="2018" name="Mol. Biol. Evol.">
        <title>Broad Genomic Sampling Reveals a Smut Pathogenic Ancestry of the Fungal Clade Ustilaginomycotina.</title>
        <authorList>
            <person name="Kijpornyongpan T."/>
            <person name="Mondo S.J."/>
            <person name="Barry K."/>
            <person name="Sandor L."/>
            <person name="Lee J."/>
            <person name="Lipzen A."/>
            <person name="Pangilinan J."/>
            <person name="LaButti K."/>
            <person name="Hainaut M."/>
            <person name="Henrissat B."/>
            <person name="Grigoriev I.V."/>
            <person name="Spatafora J.W."/>
            <person name="Aime M.C."/>
        </authorList>
    </citation>
    <scope>NUCLEOTIDE SEQUENCE [LARGE SCALE GENOMIC DNA]</scope>
    <source>
        <strain evidence="12 13">MCA 5214</strain>
    </source>
</reference>
<keyword evidence="4 10" id="KW-1003">Cell membrane</keyword>
<evidence type="ECO:0000256" key="10">
    <source>
        <dbReference type="RuleBase" id="RU366035"/>
    </source>
</evidence>
<dbReference type="Proteomes" id="UP000245884">
    <property type="component" value="Unassembled WGS sequence"/>
</dbReference>
<evidence type="ECO:0000256" key="8">
    <source>
        <dbReference type="ARBA" id="ARBA00023136"/>
    </source>
</evidence>
<feature type="compositionally biased region" description="Pro residues" evidence="11">
    <location>
        <begin position="1"/>
        <end position="10"/>
    </location>
</feature>
<accession>A0A316V0E9</accession>
<feature type="transmembrane region" description="Helical" evidence="10">
    <location>
        <begin position="448"/>
        <end position="470"/>
    </location>
</feature>
<dbReference type="GO" id="GO:0032220">
    <property type="term" value="P:plasma membrane fusion involved in cytogamy"/>
    <property type="evidence" value="ECO:0007669"/>
    <property type="project" value="TreeGrafter"/>
</dbReference>
<comment type="similarity">
    <text evidence="3 10">Belongs to the PRM1 family.</text>
</comment>
<evidence type="ECO:0000256" key="11">
    <source>
        <dbReference type="SAM" id="MobiDB-lite"/>
    </source>
</evidence>
<evidence type="ECO:0000313" key="13">
    <source>
        <dbReference type="Proteomes" id="UP000245884"/>
    </source>
</evidence>
<sequence>MKPPLPPLIVPPTQTHSDHDHNLAHQPPPSYPDHIYSPRPSDSVSDFHDLTVAPGHSSPSLSDGELHPYLGLRARLCLSVLSPPLFALLFTGTHLLLSSGDIDDKIGSAKASLLNVCHDAEHQASMAASLPHFMADAMNARTQEAVEGSVRALGRIVYLALVALEALVTFFVNSYRSVFLCFIELLVRGSLSLLMAAVDLMNSAIHETGVGIKSAVQASIDGVNGFLNTSLDGINDVLSIVGKSIQVPQISQPDLSALDNVHLPTSFEDALLKLNGTLPTLTEFKQRMDSIVQMPFEKLKVDVNATTSNFTFDTSLLPLPDRQSITFCEDLNMSPLDGLGNALKKLVLIGIITIGAVILLLLVVSIVQEWWAWRCLLRNVANTRRTWLQSGAGTEHILSKHNLMDLLSMSHHPLLTGWALKTASICGVSSPRGQRRVRWWASFIGHPTALICLAIGLCGMLSVEVQLLAIRPIERHYQRQLDGSFEVFGNTALTRINAVTANASYSYANRTNAMISSAQVDLNEHLFGWVNTTTGTMNNTLNEFIDGISSALNETFANTPLFTPLQTFISCLLLQKVINIEKALTWLRDNAHADFPLVSPTVLMLSANRSQELIQPIQEAANGQPQQGGGNRGGVLAKVIDGYEKKLKKERLLFALFLALYGIVLLVGTAVALLHPAGQRRQAPSIPYTSEKDDNEPSGDISIQQGASLPPSPCYPHSSVDATRRHNAPVFLGDTHLETSTTPMTTFARLHGTWQEEQRRRFEEQQERERDEQDAAREAHLQSPVMGVEDGQSANGPPRRSLMLSRLVSRQGDTHRQV</sequence>
<proteinExistence type="inferred from homology"/>
<dbReference type="STRING" id="1569628.A0A316V0E9"/>
<dbReference type="PANTHER" id="PTHR31030:SF1">
    <property type="entry name" value="PLASMA MEMBRANE FUSION PROTEIN PRM1"/>
    <property type="match status" value="1"/>
</dbReference>
<dbReference type="GeneID" id="37031309"/>
<feature type="transmembrane region" description="Helical" evidence="10">
    <location>
        <begin position="652"/>
        <end position="674"/>
    </location>
</feature>
<evidence type="ECO:0000256" key="3">
    <source>
        <dbReference type="ARBA" id="ARBA00010780"/>
    </source>
</evidence>
<dbReference type="OrthoDB" id="10248838at2759"/>
<dbReference type="AlphaFoldDB" id="A0A316V0E9"/>
<evidence type="ECO:0000256" key="7">
    <source>
        <dbReference type="ARBA" id="ARBA00022989"/>
    </source>
</evidence>
<evidence type="ECO:0000256" key="1">
    <source>
        <dbReference type="ARBA" id="ARBA00002512"/>
    </source>
</evidence>
<dbReference type="EMBL" id="KZ819662">
    <property type="protein sequence ID" value="PWN30031.1"/>
    <property type="molecule type" value="Genomic_DNA"/>
</dbReference>
<comment type="caution">
    <text evidence="10">Lacks conserved residue(s) required for the propagation of feature annotation.</text>
</comment>
<dbReference type="RefSeq" id="XP_025364643.1">
    <property type="nucleotide sequence ID" value="XM_025509486.1"/>
</dbReference>
<keyword evidence="8 10" id="KW-0472">Membrane</keyword>